<dbReference type="GO" id="GO:0005634">
    <property type="term" value="C:nucleus"/>
    <property type="evidence" value="ECO:0007669"/>
    <property type="project" value="UniProtKB-SubCell"/>
</dbReference>
<evidence type="ECO:0000256" key="1">
    <source>
        <dbReference type="ARBA" id="ARBA00005889"/>
    </source>
</evidence>
<dbReference type="SMART" id="SM00575">
    <property type="entry name" value="ZnF_PMZ"/>
    <property type="match status" value="1"/>
</dbReference>
<dbReference type="OrthoDB" id="1894539at2759"/>
<dbReference type="Gramene" id="Jr01_24280_p1">
    <property type="protein sequence ID" value="cds.Jr01_24280_p1"/>
    <property type="gene ID" value="Jr01_24280"/>
</dbReference>
<dbReference type="KEGG" id="jre:108990937"/>
<name>A0A833Y0X1_JUGRE</name>
<organism evidence="9 10">
    <name type="scientific">Juglans regia</name>
    <name type="common">English walnut</name>
    <dbReference type="NCBI Taxonomy" id="51240"/>
    <lineage>
        <taxon>Eukaryota</taxon>
        <taxon>Viridiplantae</taxon>
        <taxon>Streptophyta</taxon>
        <taxon>Embryophyta</taxon>
        <taxon>Tracheophyta</taxon>
        <taxon>Spermatophyta</taxon>
        <taxon>Magnoliopsida</taxon>
        <taxon>eudicotyledons</taxon>
        <taxon>Gunneridae</taxon>
        <taxon>Pentapetalae</taxon>
        <taxon>rosids</taxon>
        <taxon>fabids</taxon>
        <taxon>Fagales</taxon>
        <taxon>Juglandaceae</taxon>
        <taxon>Juglans</taxon>
    </lineage>
</organism>
<dbReference type="EMBL" id="LIHL02000001">
    <property type="protein sequence ID" value="KAF5481607.1"/>
    <property type="molecule type" value="Genomic_DNA"/>
</dbReference>
<dbReference type="InterPro" id="IPR031052">
    <property type="entry name" value="FHY3/FAR1"/>
</dbReference>
<dbReference type="PANTHER" id="PTHR31669">
    <property type="entry name" value="PROTEIN FAR1-RELATED SEQUENCE 10-RELATED"/>
    <property type="match status" value="1"/>
</dbReference>
<dbReference type="GO" id="GO:0008270">
    <property type="term" value="F:zinc ion binding"/>
    <property type="evidence" value="ECO:0007669"/>
    <property type="project" value="UniProtKB-UniRule"/>
</dbReference>
<feature type="compositionally biased region" description="Basic and acidic residues" evidence="7">
    <location>
        <begin position="292"/>
        <end position="304"/>
    </location>
</feature>
<dbReference type="Proteomes" id="UP000619265">
    <property type="component" value="Unassembled WGS sequence"/>
</dbReference>
<feature type="region of interest" description="Disordered" evidence="7">
    <location>
        <begin position="278"/>
        <end position="329"/>
    </location>
</feature>
<dbReference type="InterPro" id="IPR007527">
    <property type="entry name" value="Znf_SWIM"/>
</dbReference>
<keyword evidence="6" id="KW-0539">Nucleus</keyword>
<dbReference type="Pfam" id="PF04434">
    <property type="entry name" value="SWIM"/>
    <property type="match status" value="1"/>
</dbReference>
<dbReference type="RefSeq" id="XP_018820609.2">
    <property type="nucleotide sequence ID" value="XM_018965064.2"/>
</dbReference>
<dbReference type="AlphaFoldDB" id="A0A833Y0X1"/>
<comment type="caution">
    <text evidence="9">The sequence shown here is derived from an EMBL/GenBank/DDBJ whole genome shotgun (WGS) entry which is preliminary data.</text>
</comment>
<gene>
    <name evidence="9" type="ORF">F2P56_002247</name>
</gene>
<evidence type="ECO:0000259" key="8">
    <source>
        <dbReference type="PROSITE" id="PS50966"/>
    </source>
</evidence>
<keyword evidence="4 6" id="KW-0862">Zinc</keyword>
<comment type="similarity">
    <text evidence="1 6">Belongs to the FHY3/FAR1 family.</text>
</comment>
<evidence type="ECO:0000256" key="4">
    <source>
        <dbReference type="ARBA" id="ARBA00022833"/>
    </source>
</evidence>
<evidence type="ECO:0000313" key="10">
    <source>
        <dbReference type="Proteomes" id="UP000619265"/>
    </source>
</evidence>
<evidence type="ECO:0000256" key="6">
    <source>
        <dbReference type="RuleBase" id="RU367018"/>
    </source>
</evidence>
<evidence type="ECO:0000313" key="9">
    <source>
        <dbReference type="EMBL" id="KAF5481607.1"/>
    </source>
</evidence>
<sequence length="329" mass="37699">MSTTQRSESMNAFFDGFVHSGTTLKEFVDQFDNALRKKVEVEAIADFNSLNQTIPCVSPSDIEKQFQTVYTNAKFKEVQKEVLGMIMCNCTHVNTQGCISTFDALDQVSIDDHVKTFKYSVYYNEEECNIKCTCQLFETRGILCRHAFRVCNMKNITLIPEKYVLDRWRKDIKRRYTLIKSSYDDLRSNADARRYEVVVKRCLKLATRVSPSDYHVDAFLRVLDDFEKKFESLTLESKSSSTKVKANVVADKGKKILSPHVVRGKGRPPTKRKVSAVEKGATKKKKKQTCRKIFDDESQLHDLPESQINTSTQPMPLGNEEVCDHTDAL</sequence>
<dbReference type="GO" id="GO:0006355">
    <property type="term" value="P:regulation of DNA-templated transcription"/>
    <property type="evidence" value="ECO:0007669"/>
    <property type="project" value="UniProtKB-UniRule"/>
</dbReference>
<reference evidence="9" key="2">
    <citation type="submission" date="2020-03" db="EMBL/GenBank/DDBJ databases">
        <title>Walnut 2.0.</title>
        <authorList>
            <person name="Marrano A."/>
            <person name="Britton M."/>
            <person name="Zimin A.V."/>
            <person name="Zaini P.A."/>
            <person name="Workman R."/>
            <person name="Puiu D."/>
            <person name="Bianco L."/>
            <person name="Allen B.J."/>
            <person name="Troggio M."/>
            <person name="Leslie C.A."/>
            <person name="Timp W."/>
            <person name="Dendekar A."/>
            <person name="Salzberg S.L."/>
            <person name="Neale D.B."/>
        </authorList>
    </citation>
    <scope>NUCLEOTIDE SEQUENCE</scope>
    <source>
        <tissue evidence="9">Leaves</tissue>
    </source>
</reference>
<evidence type="ECO:0000256" key="3">
    <source>
        <dbReference type="ARBA" id="ARBA00022771"/>
    </source>
</evidence>
<comment type="function">
    <text evidence="6">Putative transcription activator involved in regulating light control of development.</text>
</comment>
<evidence type="ECO:0000256" key="2">
    <source>
        <dbReference type="ARBA" id="ARBA00022723"/>
    </source>
</evidence>
<keyword evidence="3 5" id="KW-0863">Zinc-finger</keyword>
<proteinExistence type="inferred from homology"/>
<keyword evidence="2 6" id="KW-0479">Metal-binding</keyword>
<dbReference type="PROSITE" id="PS50966">
    <property type="entry name" value="ZF_SWIM"/>
    <property type="match status" value="1"/>
</dbReference>
<evidence type="ECO:0000256" key="5">
    <source>
        <dbReference type="PROSITE-ProRule" id="PRU00325"/>
    </source>
</evidence>
<comment type="subcellular location">
    <subcellularLocation>
        <location evidence="6">Nucleus</location>
    </subcellularLocation>
</comment>
<evidence type="ECO:0000256" key="7">
    <source>
        <dbReference type="SAM" id="MobiDB-lite"/>
    </source>
</evidence>
<protein>
    <recommendedName>
        <fullName evidence="6">Protein FAR1-RELATED SEQUENCE</fullName>
    </recommendedName>
</protein>
<accession>A0A833Y0X1</accession>
<dbReference type="InterPro" id="IPR006564">
    <property type="entry name" value="Znf_PMZ"/>
</dbReference>
<feature type="domain" description="SWIM-type" evidence="8">
    <location>
        <begin position="117"/>
        <end position="155"/>
    </location>
</feature>
<dbReference type="PANTHER" id="PTHR31669:SF297">
    <property type="entry name" value="PROTEIN FAR1-RELATED SEQUENCE"/>
    <property type="match status" value="1"/>
</dbReference>
<reference evidence="9" key="1">
    <citation type="submission" date="2015-10" db="EMBL/GenBank/DDBJ databases">
        <authorList>
            <person name="Martinez-Garcia P.J."/>
            <person name="Crepeau M.W."/>
            <person name="Puiu D."/>
            <person name="Gonzalez-Ibeas D."/>
            <person name="Whalen J."/>
            <person name="Stevens K."/>
            <person name="Paul R."/>
            <person name="Butterfield T."/>
            <person name="Britton M."/>
            <person name="Reagan R."/>
            <person name="Chakraborty S."/>
            <person name="Walawage S.L."/>
            <person name="Vasquez-Gross H.A."/>
            <person name="Cardeno C."/>
            <person name="Famula R."/>
            <person name="Pratt K."/>
            <person name="Kuruganti S."/>
            <person name="Aradhya M.K."/>
            <person name="Leslie C.A."/>
            <person name="Dandekar A.M."/>
            <person name="Salzberg S.L."/>
            <person name="Wegrzyn J.L."/>
            <person name="Langley C.H."/>
            <person name="Neale D.B."/>
        </authorList>
    </citation>
    <scope>NUCLEOTIDE SEQUENCE</scope>
    <source>
        <tissue evidence="9">Leaves</tissue>
    </source>
</reference>